<dbReference type="OrthoDB" id="9802352at2"/>
<dbReference type="InterPro" id="IPR003959">
    <property type="entry name" value="ATPase_AAA_core"/>
</dbReference>
<dbReference type="CDD" id="cd19481">
    <property type="entry name" value="RecA-like_protease"/>
    <property type="match status" value="1"/>
</dbReference>
<feature type="domain" description="AAA+ ATPase" evidence="1">
    <location>
        <begin position="119"/>
        <end position="251"/>
    </location>
</feature>
<protein>
    <submittedName>
        <fullName evidence="2">ATPase family associated with various cellular activities (AAA)</fullName>
    </submittedName>
</protein>
<dbReference type="PANTHER" id="PTHR23077:SF198">
    <property type="entry name" value="ATP-DEPENDENT ZINC METALLOPROTEASE FTSH"/>
    <property type="match status" value="1"/>
</dbReference>
<name>A0A1H7GU30_9BURK</name>
<dbReference type="PANTHER" id="PTHR23077">
    <property type="entry name" value="AAA-FAMILY ATPASE"/>
    <property type="match status" value="1"/>
</dbReference>
<dbReference type="SUPFAM" id="SSF52540">
    <property type="entry name" value="P-loop containing nucleoside triphosphate hydrolases"/>
    <property type="match status" value="1"/>
</dbReference>
<dbReference type="Gene3D" id="3.40.50.300">
    <property type="entry name" value="P-loop containing nucleotide triphosphate hydrolases"/>
    <property type="match status" value="1"/>
</dbReference>
<dbReference type="EMBL" id="FOAJ01000002">
    <property type="protein sequence ID" value="SEK41544.1"/>
    <property type="molecule type" value="Genomic_DNA"/>
</dbReference>
<reference evidence="3" key="1">
    <citation type="submission" date="2016-10" db="EMBL/GenBank/DDBJ databases">
        <authorList>
            <person name="Varghese N."/>
            <person name="Submissions S."/>
        </authorList>
    </citation>
    <scope>NUCLEOTIDE SEQUENCE [LARGE SCALE GENOMIC DNA]</scope>
    <source>
        <strain evidence="3">LMG 26416</strain>
    </source>
</reference>
<dbReference type="RefSeq" id="WP_090541625.1">
    <property type="nucleotide sequence ID" value="NZ_FNSR01000001.1"/>
</dbReference>
<evidence type="ECO:0000259" key="1">
    <source>
        <dbReference type="SMART" id="SM00382"/>
    </source>
</evidence>
<dbReference type="GO" id="GO:0005524">
    <property type="term" value="F:ATP binding"/>
    <property type="evidence" value="ECO:0007669"/>
    <property type="project" value="InterPro"/>
</dbReference>
<sequence>MARGELMKKLLASYGQDDEFRAVAEQIILEEEQKNNRVLARSLRRTLDNASAVAKETKTPKTLAPLIPFPDAAGEFVEKIEPNRTHKDIALAPANVRVFLGLMKEFRRSDEILRKGLPVRSKLLFCGPPGCGKTLCAEVFASELGLPLYIVKLDRLISSYLGETASNVRKIFDFARKHPCVLFLDEFDALARSRDDTSEHNELRRVVNSLLIFIDRIEPKGFLVAATNLGQALDPAIWRRFDEVIWFDRPDTRMIRQFLRMKFKNVEITFDPISFGPKLSGYSYAEIERICVQAIKAGVIDRRKEVSERDFRIALDDERRRKAGRERMNETT</sequence>
<dbReference type="Proteomes" id="UP000199120">
    <property type="component" value="Unassembled WGS sequence"/>
</dbReference>
<dbReference type="STRING" id="416943.SAMN05445871_0315"/>
<dbReference type="InterPro" id="IPR027417">
    <property type="entry name" value="P-loop_NTPase"/>
</dbReference>
<keyword evidence="3" id="KW-1185">Reference proteome</keyword>
<dbReference type="SMART" id="SM00382">
    <property type="entry name" value="AAA"/>
    <property type="match status" value="1"/>
</dbReference>
<dbReference type="InterPro" id="IPR050168">
    <property type="entry name" value="AAA_ATPase_domain"/>
</dbReference>
<organism evidence="2 3">
    <name type="scientific">Paraburkholderia caballeronis</name>
    <dbReference type="NCBI Taxonomy" id="416943"/>
    <lineage>
        <taxon>Bacteria</taxon>
        <taxon>Pseudomonadati</taxon>
        <taxon>Pseudomonadota</taxon>
        <taxon>Betaproteobacteria</taxon>
        <taxon>Burkholderiales</taxon>
        <taxon>Burkholderiaceae</taxon>
        <taxon>Paraburkholderia</taxon>
    </lineage>
</organism>
<dbReference type="Pfam" id="PF00004">
    <property type="entry name" value="AAA"/>
    <property type="match status" value="1"/>
</dbReference>
<dbReference type="InterPro" id="IPR003593">
    <property type="entry name" value="AAA+_ATPase"/>
</dbReference>
<evidence type="ECO:0000313" key="2">
    <source>
        <dbReference type="EMBL" id="SEK41544.1"/>
    </source>
</evidence>
<accession>A0A1H7GU30</accession>
<dbReference type="AlphaFoldDB" id="A0A1H7GU30"/>
<evidence type="ECO:0000313" key="3">
    <source>
        <dbReference type="Proteomes" id="UP000199120"/>
    </source>
</evidence>
<dbReference type="GO" id="GO:0016887">
    <property type="term" value="F:ATP hydrolysis activity"/>
    <property type="evidence" value="ECO:0007669"/>
    <property type="project" value="InterPro"/>
</dbReference>
<proteinExistence type="predicted"/>
<gene>
    <name evidence="2" type="ORF">SAMN05192542_1026</name>
</gene>